<keyword evidence="2" id="KW-0812">Transmembrane</keyword>
<feature type="transmembrane region" description="Helical" evidence="2">
    <location>
        <begin position="65"/>
        <end position="88"/>
    </location>
</feature>
<keyword evidence="4" id="KW-1185">Reference proteome</keyword>
<evidence type="ECO:0000313" key="4">
    <source>
        <dbReference type="Proteomes" id="UP000824998"/>
    </source>
</evidence>
<name>A0A9P8C947_9HELO</name>
<evidence type="ECO:0000256" key="2">
    <source>
        <dbReference type="SAM" id="Phobius"/>
    </source>
</evidence>
<feature type="compositionally biased region" description="Polar residues" evidence="1">
    <location>
        <begin position="101"/>
        <end position="114"/>
    </location>
</feature>
<dbReference type="Proteomes" id="UP000824998">
    <property type="component" value="Unassembled WGS sequence"/>
</dbReference>
<evidence type="ECO:0000256" key="1">
    <source>
        <dbReference type="SAM" id="MobiDB-lite"/>
    </source>
</evidence>
<accession>A0A9P8C947</accession>
<keyword evidence="2" id="KW-0472">Membrane</keyword>
<reference evidence="3" key="1">
    <citation type="journal article" date="2021" name="IMA Fungus">
        <title>Genomic characterization of three marine fungi, including Emericellopsis atlantica sp. nov. with signatures of a generalist lifestyle and marine biomass degradation.</title>
        <authorList>
            <person name="Hagestad O.C."/>
            <person name="Hou L."/>
            <person name="Andersen J.H."/>
            <person name="Hansen E.H."/>
            <person name="Altermark B."/>
            <person name="Li C."/>
            <person name="Kuhnert E."/>
            <person name="Cox R.J."/>
            <person name="Crous P.W."/>
            <person name="Spatafora J.W."/>
            <person name="Lail K."/>
            <person name="Amirebrahimi M."/>
            <person name="Lipzen A."/>
            <person name="Pangilinan J."/>
            <person name="Andreopoulos W."/>
            <person name="Hayes R.D."/>
            <person name="Ng V."/>
            <person name="Grigoriev I.V."/>
            <person name="Jackson S.A."/>
            <person name="Sutton T.D.S."/>
            <person name="Dobson A.D.W."/>
            <person name="Rama T."/>
        </authorList>
    </citation>
    <scope>NUCLEOTIDE SEQUENCE</scope>
    <source>
        <strain evidence="3">TRa018bII</strain>
    </source>
</reference>
<protein>
    <submittedName>
        <fullName evidence="3">Uncharacterized protein</fullName>
    </submittedName>
</protein>
<evidence type="ECO:0000313" key="3">
    <source>
        <dbReference type="EMBL" id="KAG9238047.1"/>
    </source>
</evidence>
<dbReference type="AlphaFoldDB" id="A0A9P8C947"/>
<dbReference type="EMBL" id="MU251376">
    <property type="protein sequence ID" value="KAG9238047.1"/>
    <property type="molecule type" value="Genomic_DNA"/>
</dbReference>
<gene>
    <name evidence="3" type="ORF">BJ875DRAFT_539939</name>
</gene>
<proteinExistence type="predicted"/>
<sequence>MDSDTYRHITPPASARLASDRATELPYYNTHTEAPPPYVPSHYDVPIQGKRRVIPIRNKRERKKAYFCIIISIIALVVLPTVIFGVVISQVNKAPGYRQEQGCSSRTSTGMTESTVDDSTKCKE</sequence>
<keyword evidence="2" id="KW-1133">Transmembrane helix</keyword>
<organism evidence="3 4">
    <name type="scientific">Amylocarpus encephaloides</name>
    <dbReference type="NCBI Taxonomy" id="45428"/>
    <lineage>
        <taxon>Eukaryota</taxon>
        <taxon>Fungi</taxon>
        <taxon>Dikarya</taxon>
        <taxon>Ascomycota</taxon>
        <taxon>Pezizomycotina</taxon>
        <taxon>Leotiomycetes</taxon>
        <taxon>Helotiales</taxon>
        <taxon>Helotiales incertae sedis</taxon>
        <taxon>Amylocarpus</taxon>
    </lineage>
</organism>
<feature type="region of interest" description="Disordered" evidence="1">
    <location>
        <begin position="96"/>
        <end position="124"/>
    </location>
</feature>
<comment type="caution">
    <text evidence="3">The sequence shown here is derived from an EMBL/GenBank/DDBJ whole genome shotgun (WGS) entry which is preliminary data.</text>
</comment>